<feature type="domain" description="RagB/SusD" evidence="7">
    <location>
        <begin position="353"/>
        <end position="481"/>
    </location>
</feature>
<feature type="signal peptide" evidence="6">
    <location>
        <begin position="1"/>
        <end position="18"/>
    </location>
</feature>
<dbReference type="Gene3D" id="1.25.40.390">
    <property type="match status" value="1"/>
</dbReference>
<reference evidence="10" key="1">
    <citation type="journal article" date="2019" name="Int. J. Syst. Evol. Microbiol.">
        <title>The Global Catalogue of Microorganisms (GCM) 10K type strain sequencing project: providing services to taxonomists for standard genome sequencing and annotation.</title>
        <authorList>
            <consortium name="The Broad Institute Genomics Platform"/>
            <consortium name="The Broad Institute Genome Sequencing Center for Infectious Disease"/>
            <person name="Wu L."/>
            <person name="Ma J."/>
        </authorList>
    </citation>
    <scope>NUCLEOTIDE SEQUENCE [LARGE SCALE GENOMIC DNA]</scope>
    <source>
        <strain evidence="10">KCTC 22814</strain>
    </source>
</reference>
<comment type="subcellular location">
    <subcellularLocation>
        <location evidence="1">Cell outer membrane</location>
    </subcellularLocation>
</comment>
<protein>
    <submittedName>
        <fullName evidence="9">RagB/SusD family nutrient uptake outer membrane protein</fullName>
    </submittedName>
</protein>
<dbReference type="Pfam" id="PF14322">
    <property type="entry name" value="SusD-like_3"/>
    <property type="match status" value="1"/>
</dbReference>
<evidence type="ECO:0000256" key="6">
    <source>
        <dbReference type="SAM" id="SignalP"/>
    </source>
</evidence>
<evidence type="ECO:0000313" key="10">
    <source>
        <dbReference type="Proteomes" id="UP001597525"/>
    </source>
</evidence>
<evidence type="ECO:0000259" key="7">
    <source>
        <dbReference type="Pfam" id="PF07980"/>
    </source>
</evidence>
<organism evidence="9 10">
    <name type="scientific">Sphingobacterium bambusae</name>
    <dbReference type="NCBI Taxonomy" id="662858"/>
    <lineage>
        <taxon>Bacteria</taxon>
        <taxon>Pseudomonadati</taxon>
        <taxon>Bacteroidota</taxon>
        <taxon>Sphingobacteriia</taxon>
        <taxon>Sphingobacteriales</taxon>
        <taxon>Sphingobacteriaceae</taxon>
        <taxon>Sphingobacterium</taxon>
    </lineage>
</organism>
<dbReference type="InterPro" id="IPR033985">
    <property type="entry name" value="SusD-like_N"/>
</dbReference>
<comment type="caution">
    <text evidence="9">The sequence shown here is derived from an EMBL/GenBank/DDBJ whole genome shotgun (WGS) entry which is preliminary data.</text>
</comment>
<dbReference type="Pfam" id="PF07980">
    <property type="entry name" value="SusD_RagB"/>
    <property type="match status" value="1"/>
</dbReference>
<sequence>MKLYYFTILLCSALGLLASCDKFLEESSQDELVPTTTKEFNELLMGSGYPLLSGASVGDPPMNTLTTLMDDDVDGIAPRSSTSARTASYRWAFTWQPDYYSTYMNAANTSGANPWASFYNRILGCNIALKYADGSTGDVQDKDYLKGQAYVLRAYYYFQLVNLYGWPYNDANHPPETALGVPLLLSPDLQDATQGRNTVAEVYAQIKQDLDAGIALLEISAVDGGAFRINASAAHLLASRVYLYMEDWASAKLHATQVIERRPTLLNLNGYTVDAASNRVIVSTANPETLWIFGITTEVQSGDLATNTTMFTLSESLASSYTSTDLRWNTYLRKTTGRYLYSAIKWASRSAPGKSWRVAEAYLNRAEANIMAQLSGAGGDLAAALADLNLLRKNRLASASYQPVNFTDAEQALLFCREERRRELCFEDQRWFDLRRYGMPVLEHLWFEPEATRYTLQQGDPAYVLPIPDNVLLNNNQLTQNILAPQRSGTAQ</sequence>
<dbReference type="InterPro" id="IPR011990">
    <property type="entry name" value="TPR-like_helical_dom_sf"/>
</dbReference>
<keyword evidence="4" id="KW-0472">Membrane</keyword>
<dbReference type="SUPFAM" id="SSF48452">
    <property type="entry name" value="TPR-like"/>
    <property type="match status" value="1"/>
</dbReference>
<evidence type="ECO:0000256" key="2">
    <source>
        <dbReference type="ARBA" id="ARBA00006275"/>
    </source>
</evidence>
<proteinExistence type="inferred from homology"/>
<dbReference type="InterPro" id="IPR012944">
    <property type="entry name" value="SusD_RagB_dom"/>
</dbReference>
<evidence type="ECO:0000256" key="3">
    <source>
        <dbReference type="ARBA" id="ARBA00022729"/>
    </source>
</evidence>
<gene>
    <name evidence="9" type="ORF">ACFS7Y_04000</name>
</gene>
<dbReference type="PROSITE" id="PS51257">
    <property type="entry name" value="PROKAR_LIPOPROTEIN"/>
    <property type="match status" value="1"/>
</dbReference>
<keyword evidence="5" id="KW-0998">Cell outer membrane</keyword>
<evidence type="ECO:0000256" key="1">
    <source>
        <dbReference type="ARBA" id="ARBA00004442"/>
    </source>
</evidence>
<evidence type="ECO:0000259" key="8">
    <source>
        <dbReference type="Pfam" id="PF14322"/>
    </source>
</evidence>
<feature type="chain" id="PRO_5046716055" evidence="6">
    <location>
        <begin position="19"/>
        <end position="492"/>
    </location>
</feature>
<feature type="domain" description="SusD-like N-terminal" evidence="8">
    <location>
        <begin position="84"/>
        <end position="243"/>
    </location>
</feature>
<dbReference type="RefSeq" id="WP_320184317.1">
    <property type="nucleotide sequence ID" value="NZ_CP138332.1"/>
</dbReference>
<comment type="similarity">
    <text evidence="2">Belongs to the SusD family.</text>
</comment>
<keyword evidence="10" id="KW-1185">Reference proteome</keyword>
<dbReference type="EMBL" id="JBHUPB010000003">
    <property type="protein sequence ID" value="MFD2966533.1"/>
    <property type="molecule type" value="Genomic_DNA"/>
</dbReference>
<keyword evidence="3 6" id="KW-0732">Signal</keyword>
<evidence type="ECO:0000256" key="4">
    <source>
        <dbReference type="ARBA" id="ARBA00023136"/>
    </source>
</evidence>
<accession>A0ABW6BAF5</accession>
<dbReference type="Proteomes" id="UP001597525">
    <property type="component" value="Unassembled WGS sequence"/>
</dbReference>
<evidence type="ECO:0000256" key="5">
    <source>
        <dbReference type="ARBA" id="ARBA00023237"/>
    </source>
</evidence>
<evidence type="ECO:0000313" key="9">
    <source>
        <dbReference type="EMBL" id="MFD2966533.1"/>
    </source>
</evidence>
<name>A0ABW6BAF5_9SPHI</name>